<proteinExistence type="predicted"/>
<sequence length="551" mass="58273">MPQSYVRRYSDYPPQARIPLEARRRSSYALAPASSPTSLSPRILNNASNSDPRPIDADDSIVLSDLIRTGEQSRLRRRGAMRLDHGLANTTTRLASAGGGPVGGINGASQLQGSQTPPAPGRTGGTFTRPSTPPWLMPYPSGVPGEDDGAGFNGEPWGWTGDEEGSTRSVGDAVGAGAGSGVEDSRRGGAEPEGVEESFILYCGGEEVGGGSQEDYTKPYEPSSLPWGSSSSSLPRRKTQAAHGHHRHQSPSRKTNGCGAVVHVRAFPQKPRGVWVGKEEATEVVVGMDQAYFERTVVARMMKSACGCVREGIGCAVCGNPLGTRYMPCQAASEGLFSANGSHGAAIRNPRPLYPSGPRYWQTLRPSLSRSNASSSASPSRSGTPRPSQGSFYVYTFFANQVSSSPTCSFPPPPKLPQRSPEIITPYMPESSSDPTRTTWLGYTRTASPSPYSPTFAPAPSNLFGPRSRSRSRSPTRRSPGLSLAIPQAVISASGGVAVGLPITLRNERIQPGSDRGQLDADGVPLGEGDGDDITEPGSPDKTDGMLWSGR</sequence>
<dbReference type="EMBL" id="MU274911">
    <property type="protein sequence ID" value="KAI0089352.1"/>
    <property type="molecule type" value="Genomic_DNA"/>
</dbReference>
<evidence type="ECO:0000313" key="2">
    <source>
        <dbReference type="Proteomes" id="UP001055072"/>
    </source>
</evidence>
<accession>A0ACB8U4W2</accession>
<reference evidence="1" key="1">
    <citation type="journal article" date="2021" name="Environ. Microbiol.">
        <title>Gene family expansions and transcriptome signatures uncover fungal adaptations to wood decay.</title>
        <authorList>
            <person name="Hage H."/>
            <person name="Miyauchi S."/>
            <person name="Viragh M."/>
            <person name="Drula E."/>
            <person name="Min B."/>
            <person name="Chaduli D."/>
            <person name="Navarro D."/>
            <person name="Favel A."/>
            <person name="Norest M."/>
            <person name="Lesage-Meessen L."/>
            <person name="Balint B."/>
            <person name="Merenyi Z."/>
            <person name="de Eugenio L."/>
            <person name="Morin E."/>
            <person name="Martinez A.T."/>
            <person name="Baldrian P."/>
            <person name="Stursova M."/>
            <person name="Martinez M.J."/>
            <person name="Novotny C."/>
            <person name="Magnuson J.K."/>
            <person name="Spatafora J.W."/>
            <person name="Maurice S."/>
            <person name="Pangilinan J."/>
            <person name="Andreopoulos W."/>
            <person name="LaButti K."/>
            <person name="Hundley H."/>
            <person name="Na H."/>
            <person name="Kuo A."/>
            <person name="Barry K."/>
            <person name="Lipzen A."/>
            <person name="Henrissat B."/>
            <person name="Riley R."/>
            <person name="Ahrendt S."/>
            <person name="Nagy L.G."/>
            <person name="Grigoriev I.V."/>
            <person name="Martin F."/>
            <person name="Rosso M.N."/>
        </authorList>
    </citation>
    <scope>NUCLEOTIDE SEQUENCE</scope>
    <source>
        <strain evidence="1">CBS 384.51</strain>
    </source>
</reference>
<keyword evidence="2" id="KW-1185">Reference proteome</keyword>
<name>A0ACB8U4W2_9APHY</name>
<comment type="caution">
    <text evidence="1">The sequence shown here is derived from an EMBL/GenBank/DDBJ whole genome shotgun (WGS) entry which is preliminary data.</text>
</comment>
<dbReference type="Proteomes" id="UP001055072">
    <property type="component" value="Unassembled WGS sequence"/>
</dbReference>
<organism evidence="1 2">
    <name type="scientific">Irpex rosettiformis</name>
    <dbReference type="NCBI Taxonomy" id="378272"/>
    <lineage>
        <taxon>Eukaryota</taxon>
        <taxon>Fungi</taxon>
        <taxon>Dikarya</taxon>
        <taxon>Basidiomycota</taxon>
        <taxon>Agaricomycotina</taxon>
        <taxon>Agaricomycetes</taxon>
        <taxon>Polyporales</taxon>
        <taxon>Irpicaceae</taxon>
        <taxon>Irpex</taxon>
    </lineage>
</organism>
<gene>
    <name evidence="1" type="ORF">BDY19DRAFT_945435</name>
</gene>
<protein>
    <submittedName>
        <fullName evidence="1">Uncharacterized protein</fullName>
    </submittedName>
</protein>
<evidence type="ECO:0000313" key="1">
    <source>
        <dbReference type="EMBL" id="KAI0089352.1"/>
    </source>
</evidence>